<evidence type="ECO:0000256" key="17">
    <source>
        <dbReference type="ARBA" id="ARBA00032888"/>
    </source>
</evidence>
<evidence type="ECO:0000256" key="12">
    <source>
        <dbReference type="ARBA" id="ARBA00022989"/>
    </source>
</evidence>
<evidence type="ECO:0000256" key="6">
    <source>
        <dbReference type="ARBA" id="ARBA00012375"/>
    </source>
</evidence>
<evidence type="ECO:0000256" key="11">
    <source>
        <dbReference type="ARBA" id="ARBA00022801"/>
    </source>
</evidence>
<evidence type="ECO:0000256" key="14">
    <source>
        <dbReference type="ARBA" id="ARBA00023136"/>
    </source>
</evidence>
<evidence type="ECO:0000313" key="21">
    <source>
        <dbReference type="Proteomes" id="UP000192536"/>
    </source>
</evidence>
<dbReference type="RefSeq" id="WP_084912958.1">
    <property type="nucleotide sequence ID" value="NZ_MRWE01000031.1"/>
</dbReference>
<dbReference type="PIRSF" id="PIRSF001273">
    <property type="entry name" value="CDH"/>
    <property type="match status" value="1"/>
</dbReference>
<dbReference type="EC" id="3.6.1.26" evidence="6 19"/>
<dbReference type="GO" id="GO:0005886">
    <property type="term" value="C:plasma membrane"/>
    <property type="evidence" value="ECO:0007669"/>
    <property type="project" value="UniProtKB-SubCell"/>
</dbReference>
<evidence type="ECO:0000256" key="7">
    <source>
        <dbReference type="ARBA" id="ARBA00019608"/>
    </source>
</evidence>
<keyword evidence="12 19" id="KW-1133">Transmembrane helix</keyword>
<dbReference type="InterPro" id="IPR003763">
    <property type="entry name" value="CDP-diacylglyc_Pase"/>
</dbReference>
<dbReference type="NCBIfam" id="NF003986">
    <property type="entry name" value="PRK05471.1-5"/>
    <property type="match status" value="1"/>
</dbReference>
<evidence type="ECO:0000256" key="10">
    <source>
        <dbReference type="ARBA" id="ARBA00022692"/>
    </source>
</evidence>
<dbReference type="GO" id="GO:0046342">
    <property type="term" value="P:CDP-diacylglycerol catabolic process"/>
    <property type="evidence" value="ECO:0007669"/>
    <property type="project" value="UniProtKB-UniRule"/>
</dbReference>
<comment type="subcellular location">
    <subcellularLocation>
        <location evidence="2 19">Cell membrane</location>
        <topology evidence="2 19">Single-pass membrane protein</topology>
    </subcellularLocation>
</comment>
<dbReference type="Gene3D" id="3.30.428.30">
    <property type="entry name" value="HIT family - CDH-like"/>
    <property type="match status" value="1"/>
</dbReference>
<dbReference type="HAMAP" id="MF_00319">
    <property type="entry name" value="Cdh"/>
    <property type="match status" value="1"/>
</dbReference>
<evidence type="ECO:0000256" key="4">
    <source>
        <dbReference type="ARBA" id="ARBA00005189"/>
    </source>
</evidence>
<gene>
    <name evidence="19" type="primary">cdh</name>
    <name evidence="20" type="ORF">BS640_16810</name>
</gene>
<keyword evidence="10 19" id="KW-0812">Transmembrane</keyword>
<keyword evidence="15 19" id="KW-0594">Phospholipid biosynthesis</keyword>
<dbReference type="EMBL" id="MRWE01000031">
    <property type="protein sequence ID" value="ORJ24285.1"/>
    <property type="molecule type" value="Genomic_DNA"/>
</dbReference>
<evidence type="ECO:0000256" key="18">
    <source>
        <dbReference type="ARBA" id="ARBA00032892"/>
    </source>
</evidence>
<keyword evidence="8 19" id="KW-1003">Cell membrane</keyword>
<dbReference type="GO" id="GO:0008715">
    <property type="term" value="F:CDP-diacylglycerol diphosphatase activity"/>
    <property type="evidence" value="ECO:0007669"/>
    <property type="project" value="UniProtKB-UniRule"/>
</dbReference>
<evidence type="ECO:0000256" key="15">
    <source>
        <dbReference type="ARBA" id="ARBA00023209"/>
    </source>
</evidence>
<dbReference type="InterPro" id="IPR036265">
    <property type="entry name" value="HIT-like_sf"/>
</dbReference>
<organism evidence="20 21">
    <name type="scientific">Rouxiella badensis</name>
    <dbReference type="NCBI Taxonomy" id="1646377"/>
    <lineage>
        <taxon>Bacteria</taxon>
        <taxon>Pseudomonadati</taxon>
        <taxon>Pseudomonadota</taxon>
        <taxon>Gammaproteobacteria</taxon>
        <taxon>Enterobacterales</taxon>
        <taxon>Yersiniaceae</taxon>
        <taxon>Rouxiella</taxon>
    </lineage>
</organism>
<sequence length="256" mass="28555">MRLRPRLLFPLLIVLIVIIAIAYYVWPHSGNPSALWNIVSQKCVPNQEKNGQPAPCSQVDEQQGYVVLKDMVGPLQFLLMPTARITGIESPALLEDNTPNFLAQAWQARHYMADKYGKPIDDSNVSLAINSQYGRSQNQMHIHISCLLPQVKTQLSQEAGDIGYRWQPLPEKLIGHTYLARKVSAAELNQKGAFRLLAEGVPEAREKMGHFGLAMVSLQGGDFLLLANERNLLQLNNASTEEIQDHNCAVLNPLPQ</sequence>
<evidence type="ECO:0000256" key="5">
    <source>
        <dbReference type="ARBA" id="ARBA00006435"/>
    </source>
</evidence>
<dbReference type="GO" id="GO:0008654">
    <property type="term" value="P:phospholipid biosynthetic process"/>
    <property type="evidence" value="ECO:0007669"/>
    <property type="project" value="UniProtKB-KW"/>
</dbReference>
<dbReference type="Pfam" id="PF02611">
    <property type="entry name" value="CDH"/>
    <property type="match status" value="1"/>
</dbReference>
<accession>A0A1X0WC39</accession>
<comment type="similarity">
    <text evidence="5 19">Belongs to the Cdh family.</text>
</comment>
<dbReference type="AlphaFoldDB" id="A0A1X0WC39"/>
<evidence type="ECO:0000256" key="16">
    <source>
        <dbReference type="ARBA" id="ARBA00023264"/>
    </source>
</evidence>
<evidence type="ECO:0000256" key="1">
    <source>
        <dbReference type="ARBA" id="ARBA00001007"/>
    </source>
</evidence>
<keyword evidence="14 19" id="KW-0472">Membrane</keyword>
<feature type="transmembrane region" description="Helical" evidence="19">
    <location>
        <begin position="7"/>
        <end position="26"/>
    </location>
</feature>
<dbReference type="Proteomes" id="UP000192536">
    <property type="component" value="Unassembled WGS sequence"/>
</dbReference>
<keyword evidence="11 19" id="KW-0378">Hydrolase</keyword>
<dbReference type="SUPFAM" id="SSF54197">
    <property type="entry name" value="HIT-like"/>
    <property type="match status" value="1"/>
</dbReference>
<evidence type="ECO:0000313" key="20">
    <source>
        <dbReference type="EMBL" id="ORJ24285.1"/>
    </source>
</evidence>
<dbReference type="UniPathway" id="UPA00609">
    <property type="reaction ID" value="UER00664"/>
</dbReference>
<evidence type="ECO:0000256" key="8">
    <source>
        <dbReference type="ARBA" id="ARBA00022475"/>
    </source>
</evidence>
<keyword evidence="16 19" id="KW-1208">Phospholipid metabolism</keyword>
<dbReference type="STRING" id="1646377.BS640_16810"/>
<name>A0A1X0WC39_9GAMM</name>
<evidence type="ECO:0000256" key="19">
    <source>
        <dbReference type="HAMAP-Rule" id="MF_00319"/>
    </source>
</evidence>
<evidence type="ECO:0000256" key="2">
    <source>
        <dbReference type="ARBA" id="ARBA00004162"/>
    </source>
</evidence>
<evidence type="ECO:0000256" key="13">
    <source>
        <dbReference type="ARBA" id="ARBA00023098"/>
    </source>
</evidence>
<keyword evidence="13 19" id="KW-0443">Lipid metabolism</keyword>
<keyword evidence="21" id="KW-1185">Reference proteome</keyword>
<protein>
    <recommendedName>
        <fullName evidence="7 19">CDP-diacylglycerol pyrophosphatase</fullName>
        <ecNumber evidence="6 19">3.6.1.26</ecNumber>
    </recommendedName>
    <alternativeName>
        <fullName evidence="17 19">CDP-diacylglycerol phosphatidylhydrolase</fullName>
    </alternativeName>
    <alternativeName>
        <fullName evidence="18 19">CDP-diglyceride hydrolase</fullName>
    </alternativeName>
</protein>
<comment type="caution">
    <text evidence="20">The sequence shown here is derived from an EMBL/GenBank/DDBJ whole genome shotgun (WGS) entry which is preliminary data.</text>
</comment>
<keyword evidence="9 19" id="KW-0444">Lipid biosynthesis</keyword>
<comment type="pathway">
    <text evidence="4">Lipid metabolism.</text>
</comment>
<comment type="pathway">
    <text evidence="3 19">Phospholipid metabolism; CDP-diacylglycerol degradation; phosphatidate from CDP-diacylglycerol: step 1/1.</text>
</comment>
<proteinExistence type="inferred from homology"/>
<reference evidence="20 21" key="1">
    <citation type="journal article" date="2017" name="Int. J. Syst. Evol. Microbiol.">
        <title>Rouxiella badensis sp. nov. and Rouxiella silvae sp. nov. isolated from peat bog soil in Germany and emendation of the genus description.</title>
        <authorList>
            <person name="Le Fleche-Mateos A."/>
            <person name="Kugler J.H."/>
            <person name="Hansen S.H."/>
            <person name="Syldatk C."/>
            <person name="Hausmann R."/>
            <person name="Lomprez F."/>
            <person name="Vandenbogaert M."/>
            <person name="Manuguerra J.C."/>
            <person name="Grimont P.A."/>
        </authorList>
    </citation>
    <scope>NUCLEOTIDE SEQUENCE [LARGE SCALE GENOMIC DNA]</scope>
    <source>
        <strain evidence="20 21">DSM 100043</strain>
    </source>
</reference>
<evidence type="ECO:0000256" key="9">
    <source>
        <dbReference type="ARBA" id="ARBA00022516"/>
    </source>
</evidence>
<evidence type="ECO:0000256" key="3">
    <source>
        <dbReference type="ARBA" id="ARBA00004927"/>
    </source>
</evidence>
<comment type="catalytic activity">
    <reaction evidence="1 19">
        <text>a CDP-1,2-diacyl-sn-glycerol + H2O = a 1,2-diacyl-sn-glycero-3-phosphate + CMP + 2 H(+)</text>
        <dbReference type="Rhea" id="RHEA:15221"/>
        <dbReference type="ChEBI" id="CHEBI:15377"/>
        <dbReference type="ChEBI" id="CHEBI:15378"/>
        <dbReference type="ChEBI" id="CHEBI:58332"/>
        <dbReference type="ChEBI" id="CHEBI:58608"/>
        <dbReference type="ChEBI" id="CHEBI:60377"/>
        <dbReference type="EC" id="3.6.1.26"/>
    </reaction>
</comment>